<evidence type="ECO:0000256" key="11">
    <source>
        <dbReference type="ARBA" id="ARBA00023136"/>
    </source>
</evidence>
<evidence type="ECO:0000256" key="6">
    <source>
        <dbReference type="ARBA" id="ARBA00022692"/>
    </source>
</evidence>
<evidence type="ECO:0000259" key="18">
    <source>
        <dbReference type="Pfam" id="PF07715"/>
    </source>
</evidence>
<name>A0A1G6WEQ7_9GAMM</name>
<dbReference type="GO" id="GO:0015891">
    <property type="term" value="P:siderophore transport"/>
    <property type="evidence" value="ECO:0007669"/>
    <property type="project" value="InterPro"/>
</dbReference>
<dbReference type="Pfam" id="PF07715">
    <property type="entry name" value="Plug"/>
    <property type="match status" value="1"/>
</dbReference>
<reference evidence="22" key="3">
    <citation type="journal article" date="2019" name="Int. J. Syst. Evol. Microbiol.">
        <title>The Global Catalogue of Microorganisms (GCM) 10K type strain sequencing project: providing services to taxonomists for standard genome sequencing and annotation.</title>
        <authorList>
            <consortium name="The Broad Institute Genomics Platform"/>
            <consortium name="The Broad Institute Genome Sequencing Center for Infectious Disease"/>
            <person name="Wu L."/>
            <person name="Ma J."/>
        </authorList>
    </citation>
    <scope>NUCLEOTIDE SEQUENCE [LARGE SCALE GENOMIC DNA]</scope>
    <source>
        <strain evidence="22">NBRC 103191</strain>
    </source>
</reference>
<keyword evidence="8" id="KW-0408">Iron</keyword>
<dbReference type="RefSeq" id="WP_093069199.1">
    <property type="nucleotide sequence ID" value="NZ_BSOK01000022.1"/>
</dbReference>
<protein>
    <submittedName>
        <fullName evidence="20">Iron complex outermembrane recepter protein</fullName>
    </submittedName>
    <submittedName>
        <fullName evidence="19">Ligand-gated channel protein</fullName>
    </submittedName>
</protein>
<dbReference type="CDD" id="cd01347">
    <property type="entry name" value="ligand_gated_channel"/>
    <property type="match status" value="1"/>
</dbReference>
<organism evidence="20 21">
    <name type="scientific">Psychrobacter pacificensis</name>
    <dbReference type="NCBI Taxonomy" id="112002"/>
    <lineage>
        <taxon>Bacteria</taxon>
        <taxon>Pseudomonadati</taxon>
        <taxon>Pseudomonadota</taxon>
        <taxon>Gammaproteobacteria</taxon>
        <taxon>Moraxellales</taxon>
        <taxon>Moraxellaceae</taxon>
        <taxon>Psychrobacter</taxon>
    </lineage>
</organism>
<dbReference type="InterPro" id="IPR010105">
    <property type="entry name" value="TonB_sidphr_rcpt"/>
</dbReference>
<dbReference type="AlphaFoldDB" id="A0A1G6WEQ7"/>
<dbReference type="EMBL" id="BSOK01000022">
    <property type="protein sequence ID" value="GLR29054.1"/>
    <property type="molecule type" value="Genomic_DNA"/>
</dbReference>
<evidence type="ECO:0000256" key="10">
    <source>
        <dbReference type="ARBA" id="ARBA00023077"/>
    </source>
</evidence>
<dbReference type="Gene3D" id="2.170.130.10">
    <property type="entry name" value="TonB-dependent receptor, plug domain"/>
    <property type="match status" value="1"/>
</dbReference>
<evidence type="ECO:0000256" key="12">
    <source>
        <dbReference type="ARBA" id="ARBA00023170"/>
    </source>
</evidence>
<keyword evidence="4 14" id="KW-1134">Transmembrane beta strand</keyword>
<evidence type="ECO:0000256" key="3">
    <source>
        <dbReference type="ARBA" id="ARBA00022448"/>
    </source>
</evidence>
<reference evidence="20 21" key="2">
    <citation type="submission" date="2016-10" db="EMBL/GenBank/DDBJ databases">
        <authorList>
            <person name="de Groot N.N."/>
        </authorList>
    </citation>
    <scope>NUCLEOTIDE SEQUENCE [LARGE SCALE GENOMIC DNA]</scope>
    <source>
        <strain evidence="20 21">DSM 23406</strain>
    </source>
</reference>
<evidence type="ECO:0000313" key="20">
    <source>
        <dbReference type="EMBL" id="SDD64279.1"/>
    </source>
</evidence>
<sequence length="752" mass="83079">MRFVSTSKSIRQKRLTLAVQLGLAMSLSHSVYAENSPTSIGNNTVDNIENNVIETSVENSLNTNKVGNDTTAAPSATLDTITVYSDGYRSTGTKTALDPEDAPMSYTRIDQELLQKRQADSVNAALRYEPGISSESRGTVSIFDEYNIRGFKTYSNFYDGLRLPYDGAWNLMPQVDVYATEAVEVVKGPASSLYGYASPGGMVNQIAKTPKGTQETEVQLRLGNQNLKEVAVDTTGPVSDTLNYRLVALKRQKDGQMQTTEEERLLINPSLEWQATDDVSMLANLFYQDDPEMVPSTPLPAVGTVYNASYGKLGSDAYAGDRWNHFSKEVLMPSVTVNWDINDNLTFKHILRYTDAEAEQRNMYNSGGFVDGSDTILNRVAYTTDERMKNWTTDNQLAYTFDTENTSHNLLFGAEYQETDSSATYYDAGAAGTPNLDLSNPDFSQINKATLPLDTYRQDEDIEQSQLGLYVQDEMQWQDLTVVAGLRHDKFESITEQTKAAQGAVYDAQMIDNDASKTSGRLAAIYDLDNGLSPYASYSQSFQPVVGSNFITNEAFKPTTADQLEAGIKYLSSDRATKGTLAVFDIKQKNVVVADEINYRSQTQTGEIESKGFEISGSHMLNDWVDVAASYSYTDAEITKDEFNPDVVGNTPAQTAKHKATLWADYYATDKLTLNAGVRYEGGMQLDKQNSDELPSVTLVDVGGSYQINPMLTLGASVNNLFDKTYVGACYDINNCWMGPEREMSVSLKASF</sequence>
<accession>A0A1G6WEQ7</accession>
<comment type="subcellular location">
    <subcellularLocation>
        <location evidence="1 14">Cell outer membrane</location>
        <topology evidence="1 14">Multi-pass membrane protein</topology>
    </subcellularLocation>
</comment>
<keyword evidence="5" id="KW-0410">Iron transport</keyword>
<keyword evidence="6 14" id="KW-0812">Transmembrane</keyword>
<keyword evidence="10 15" id="KW-0798">TonB box</keyword>
<dbReference type="NCBIfam" id="TIGR01783">
    <property type="entry name" value="TonB-siderophor"/>
    <property type="match status" value="1"/>
</dbReference>
<dbReference type="InterPro" id="IPR000531">
    <property type="entry name" value="Beta-barrel_TonB"/>
</dbReference>
<feature type="signal peptide" evidence="16">
    <location>
        <begin position="1"/>
        <end position="33"/>
    </location>
</feature>
<dbReference type="InterPro" id="IPR012910">
    <property type="entry name" value="Plug_dom"/>
</dbReference>
<keyword evidence="12" id="KW-0675">Receptor</keyword>
<keyword evidence="3 14" id="KW-0813">Transport</keyword>
<evidence type="ECO:0000256" key="2">
    <source>
        <dbReference type="ARBA" id="ARBA00009810"/>
    </source>
</evidence>
<dbReference type="Proteomes" id="UP000198501">
    <property type="component" value="Unassembled WGS sequence"/>
</dbReference>
<evidence type="ECO:0000256" key="5">
    <source>
        <dbReference type="ARBA" id="ARBA00022496"/>
    </source>
</evidence>
<evidence type="ECO:0000256" key="9">
    <source>
        <dbReference type="ARBA" id="ARBA00023065"/>
    </source>
</evidence>
<evidence type="ECO:0000256" key="1">
    <source>
        <dbReference type="ARBA" id="ARBA00004571"/>
    </source>
</evidence>
<dbReference type="Proteomes" id="UP001156645">
    <property type="component" value="Unassembled WGS sequence"/>
</dbReference>
<evidence type="ECO:0000313" key="19">
    <source>
        <dbReference type="EMBL" id="GLR29054.1"/>
    </source>
</evidence>
<dbReference type="InterPro" id="IPR037066">
    <property type="entry name" value="Plug_dom_sf"/>
</dbReference>
<reference evidence="19" key="1">
    <citation type="journal article" date="2014" name="Int. J. Syst. Evol. Microbiol.">
        <title>Complete genome of a new Firmicutes species belonging to the dominant human colonic microbiota ('Ruminococcus bicirculans') reveals two chromosomes and a selective capacity to utilize plant glucans.</title>
        <authorList>
            <consortium name="NISC Comparative Sequencing Program"/>
            <person name="Wegmann U."/>
            <person name="Louis P."/>
            <person name="Goesmann A."/>
            <person name="Henrissat B."/>
            <person name="Duncan S.H."/>
            <person name="Flint H.J."/>
        </authorList>
    </citation>
    <scope>NUCLEOTIDE SEQUENCE</scope>
    <source>
        <strain evidence="19">NBRC 103191</strain>
    </source>
</reference>
<evidence type="ECO:0000256" key="4">
    <source>
        <dbReference type="ARBA" id="ARBA00022452"/>
    </source>
</evidence>
<feature type="chain" id="PRO_5011695208" evidence="16">
    <location>
        <begin position="34"/>
        <end position="752"/>
    </location>
</feature>
<dbReference type="GO" id="GO:0009279">
    <property type="term" value="C:cell outer membrane"/>
    <property type="evidence" value="ECO:0007669"/>
    <property type="project" value="UniProtKB-SubCell"/>
</dbReference>
<dbReference type="PROSITE" id="PS52016">
    <property type="entry name" value="TONB_DEPENDENT_REC_3"/>
    <property type="match status" value="1"/>
</dbReference>
<evidence type="ECO:0000313" key="22">
    <source>
        <dbReference type="Proteomes" id="UP001156645"/>
    </source>
</evidence>
<dbReference type="PANTHER" id="PTHR32552:SF68">
    <property type="entry name" value="FERRICHROME OUTER MEMBRANE TRANSPORTER_PHAGE RECEPTOR"/>
    <property type="match status" value="1"/>
</dbReference>
<evidence type="ECO:0000256" key="13">
    <source>
        <dbReference type="ARBA" id="ARBA00023237"/>
    </source>
</evidence>
<keyword evidence="22" id="KW-1185">Reference proteome</keyword>
<dbReference type="GO" id="GO:0038023">
    <property type="term" value="F:signaling receptor activity"/>
    <property type="evidence" value="ECO:0007669"/>
    <property type="project" value="InterPro"/>
</dbReference>
<evidence type="ECO:0000256" key="16">
    <source>
        <dbReference type="SAM" id="SignalP"/>
    </source>
</evidence>
<comment type="similarity">
    <text evidence="2 14 15">Belongs to the TonB-dependent receptor family.</text>
</comment>
<feature type="domain" description="TonB-dependent receptor-like beta-barrel" evidence="17">
    <location>
        <begin position="294"/>
        <end position="721"/>
    </location>
</feature>
<dbReference type="EMBL" id="FNAL01000005">
    <property type="protein sequence ID" value="SDD64279.1"/>
    <property type="molecule type" value="Genomic_DNA"/>
</dbReference>
<proteinExistence type="inferred from homology"/>
<keyword evidence="11 14" id="KW-0472">Membrane</keyword>
<keyword evidence="13 14" id="KW-0998">Cell outer membrane</keyword>
<reference evidence="19" key="4">
    <citation type="submission" date="2023-01" db="EMBL/GenBank/DDBJ databases">
        <title>Draft genome sequence of Psychrobacter pacificensis strain NBRC 103191.</title>
        <authorList>
            <person name="Sun Q."/>
            <person name="Mori K."/>
        </authorList>
    </citation>
    <scope>NUCLEOTIDE SEQUENCE</scope>
    <source>
        <strain evidence="19">NBRC 103191</strain>
    </source>
</reference>
<dbReference type="PANTHER" id="PTHR32552">
    <property type="entry name" value="FERRICHROME IRON RECEPTOR-RELATED"/>
    <property type="match status" value="1"/>
</dbReference>
<dbReference type="Pfam" id="PF00593">
    <property type="entry name" value="TonB_dep_Rec_b-barrel"/>
    <property type="match status" value="1"/>
</dbReference>
<evidence type="ECO:0000256" key="14">
    <source>
        <dbReference type="PROSITE-ProRule" id="PRU01360"/>
    </source>
</evidence>
<evidence type="ECO:0000256" key="7">
    <source>
        <dbReference type="ARBA" id="ARBA00022729"/>
    </source>
</evidence>
<gene>
    <name evidence="19" type="ORF">GCM10007915_12920</name>
    <name evidence="20" type="ORF">SAMN05660405_00946</name>
</gene>
<dbReference type="SUPFAM" id="SSF56935">
    <property type="entry name" value="Porins"/>
    <property type="match status" value="1"/>
</dbReference>
<evidence type="ECO:0000256" key="15">
    <source>
        <dbReference type="RuleBase" id="RU003357"/>
    </source>
</evidence>
<evidence type="ECO:0000259" key="17">
    <source>
        <dbReference type="Pfam" id="PF00593"/>
    </source>
</evidence>
<keyword evidence="9" id="KW-0406">Ion transport</keyword>
<evidence type="ECO:0000256" key="8">
    <source>
        <dbReference type="ARBA" id="ARBA00023004"/>
    </source>
</evidence>
<dbReference type="InterPro" id="IPR036942">
    <property type="entry name" value="Beta-barrel_TonB_sf"/>
</dbReference>
<dbReference type="GO" id="GO:0015344">
    <property type="term" value="F:siderophore uptake transmembrane transporter activity"/>
    <property type="evidence" value="ECO:0007669"/>
    <property type="project" value="TreeGrafter"/>
</dbReference>
<keyword evidence="7 16" id="KW-0732">Signal</keyword>
<evidence type="ECO:0000313" key="21">
    <source>
        <dbReference type="Proteomes" id="UP000198501"/>
    </source>
</evidence>
<dbReference type="InterPro" id="IPR039426">
    <property type="entry name" value="TonB-dep_rcpt-like"/>
</dbReference>
<dbReference type="Gene3D" id="2.40.170.20">
    <property type="entry name" value="TonB-dependent receptor, beta-barrel domain"/>
    <property type="match status" value="1"/>
</dbReference>
<feature type="domain" description="TonB-dependent receptor plug" evidence="18">
    <location>
        <begin position="99"/>
        <end position="201"/>
    </location>
</feature>